<protein>
    <submittedName>
        <fullName evidence="2">Uncharacterized protein</fullName>
    </submittedName>
</protein>
<evidence type="ECO:0000313" key="1">
    <source>
        <dbReference type="EMBL" id="PKB95316.1"/>
    </source>
</evidence>
<dbReference type="EMBL" id="LLXJ01004905">
    <property type="protein sequence ID" value="PKB95316.1"/>
    <property type="molecule type" value="Genomic_DNA"/>
</dbReference>
<proteinExistence type="predicted"/>
<reference evidence="2 3" key="3">
    <citation type="submission" date="2017-10" db="EMBL/GenBank/DDBJ databases">
        <title>Extensive intraspecific genome diversity in a model arbuscular mycorrhizal fungus.</title>
        <authorList>
            <person name="Chen E.C.H."/>
            <person name="Morin E."/>
            <person name="Baudet D."/>
            <person name="Noel J."/>
            <person name="Ndikumana S."/>
            <person name="Charron P."/>
            <person name="St-Onge C."/>
            <person name="Giorgi J."/>
            <person name="Grigoriev I.V."/>
            <person name="Roux C."/>
            <person name="Martin F.M."/>
            <person name="Corradi N."/>
        </authorList>
    </citation>
    <scope>NUCLEOTIDE SEQUENCE [LARGE SCALE GENOMIC DNA]</scope>
    <source>
        <strain evidence="2 3">A1</strain>
    </source>
</reference>
<dbReference type="OrthoDB" id="2336911at2759"/>
<dbReference type="AlphaFoldDB" id="A0A2I1E5L7"/>
<name>A0A2I1E5L7_9GLOM</name>
<sequence length="49" mass="5889">MDLYIYKQIEEKDDAENMLQDLYNLQKKDLGWIIKTHIIGNDFCLRSVL</sequence>
<dbReference type="Proteomes" id="UP000232722">
    <property type="component" value="Unassembled WGS sequence"/>
</dbReference>
<dbReference type="Proteomes" id="UP000232688">
    <property type="component" value="Unassembled WGS sequence"/>
</dbReference>
<reference evidence="1 4" key="1">
    <citation type="submission" date="2016-04" db="EMBL/GenBank/DDBJ databases">
        <title>Genome analyses suggest a sexual origin of heterokaryosis in a supposedly ancient asexual fungus.</title>
        <authorList>
            <person name="Ropars J."/>
            <person name="Sedzielewska K."/>
            <person name="Noel J."/>
            <person name="Charron P."/>
            <person name="Farinelli L."/>
            <person name="Marton T."/>
            <person name="Kruger M."/>
            <person name="Pelin A."/>
            <person name="Brachmann A."/>
            <person name="Corradi N."/>
        </authorList>
    </citation>
    <scope>NUCLEOTIDE SEQUENCE [LARGE SCALE GENOMIC DNA]</scope>
    <source>
        <strain evidence="1 4">A5</strain>
    </source>
</reference>
<evidence type="ECO:0000313" key="2">
    <source>
        <dbReference type="EMBL" id="PKC53893.1"/>
    </source>
</evidence>
<reference evidence="2 3" key="4">
    <citation type="submission" date="2017-10" db="EMBL/GenBank/DDBJ databases">
        <title>Genome analyses suggest a sexual origin of heterokaryosis in a supposedly ancient asexual fungus.</title>
        <authorList>
            <person name="Corradi N."/>
            <person name="Sedzielewska K."/>
            <person name="Noel J."/>
            <person name="Charron P."/>
            <person name="Farinelli L."/>
            <person name="Marton T."/>
            <person name="Kruger M."/>
            <person name="Pelin A."/>
            <person name="Brachmann A."/>
            <person name="Corradi N."/>
        </authorList>
    </citation>
    <scope>NUCLEOTIDE SEQUENCE [LARGE SCALE GENOMIC DNA]</scope>
    <source>
        <strain evidence="2 3">A1</strain>
    </source>
</reference>
<evidence type="ECO:0000313" key="3">
    <source>
        <dbReference type="Proteomes" id="UP000232688"/>
    </source>
</evidence>
<evidence type="ECO:0000313" key="4">
    <source>
        <dbReference type="Proteomes" id="UP000232722"/>
    </source>
</evidence>
<dbReference type="VEuPathDB" id="FungiDB:RhiirA1_478352"/>
<comment type="caution">
    <text evidence="2">The sequence shown here is derived from an EMBL/GenBank/DDBJ whole genome shotgun (WGS) entry which is preliminary data.</text>
</comment>
<gene>
    <name evidence="2" type="ORF">RhiirA1_478352</name>
    <name evidence="1" type="ORF">RhiirA5_436936</name>
</gene>
<organism evidence="2 3">
    <name type="scientific">Rhizophagus irregularis</name>
    <dbReference type="NCBI Taxonomy" id="588596"/>
    <lineage>
        <taxon>Eukaryota</taxon>
        <taxon>Fungi</taxon>
        <taxon>Fungi incertae sedis</taxon>
        <taxon>Mucoromycota</taxon>
        <taxon>Glomeromycotina</taxon>
        <taxon>Glomeromycetes</taxon>
        <taxon>Glomerales</taxon>
        <taxon>Glomeraceae</taxon>
        <taxon>Rhizophagus</taxon>
    </lineage>
</organism>
<reference evidence="1 4" key="2">
    <citation type="submission" date="2017-09" db="EMBL/GenBank/DDBJ databases">
        <title>Extensive intraspecific genome diversity in a model arbuscular mycorrhizal fungus.</title>
        <authorList>
            <person name="Chen E.C."/>
            <person name="Morin E."/>
            <person name="Beaudet D."/>
            <person name="Noel J."/>
            <person name="Ndikumana S."/>
            <person name="Charron P."/>
            <person name="St-Onge C."/>
            <person name="Giorgi J."/>
            <person name="Grigoriev I.V."/>
            <person name="Roux C."/>
            <person name="Martin F.M."/>
            <person name="Corradi N."/>
        </authorList>
    </citation>
    <scope>NUCLEOTIDE SEQUENCE [LARGE SCALE GENOMIC DNA]</scope>
    <source>
        <strain evidence="1 4">A5</strain>
    </source>
</reference>
<dbReference type="EMBL" id="LLXH01003733">
    <property type="protein sequence ID" value="PKC53893.1"/>
    <property type="molecule type" value="Genomic_DNA"/>
</dbReference>
<accession>A0A2I1E5L7</accession>